<accession>A0ABU9AQY6</accession>
<gene>
    <name evidence="1" type="ORF">WKV53_05760</name>
</gene>
<organism evidence="1 2">
    <name type="scientific">Luteolibacter soli</name>
    <dbReference type="NCBI Taxonomy" id="3135280"/>
    <lineage>
        <taxon>Bacteria</taxon>
        <taxon>Pseudomonadati</taxon>
        <taxon>Verrucomicrobiota</taxon>
        <taxon>Verrucomicrobiia</taxon>
        <taxon>Verrucomicrobiales</taxon>
        <taxon>Verrucomicrobiaceae</taxon>
        <taxon>Luteolibacter</taxon>
    </lineage>
</organism>
<evidence type="ECO:0000313" key="1">
    <source>
        <dbReference type="EMBL" id="MEK7949988.1"/>
    </source>
</evidence>
<sequence>MASPLSAAIVYSQDFSSITLADKPNSYLGGYYGSQLAYGEWVRSGSTVSLTSGSLQVSSDSGFRSAAVLLDPALFPSAGTYTLTFDVLGYSGDANDTATVGVWTGSGYDMAHSSGNALILNSQTGNLQALGSATSSLLSSTTYSVAGTYSVNFTYDGSSTIALFFAATTGGYPFPTVLYDDVSIASAAAVPEASIPAILGFAASIGLLRRRR</sequence>
<reference evidence="1 2" key="1">
    <citation type="submission" date="2024-04" db="EMBL/GenBank/DDBJ databases">
        <title>Luteolibacter sp. isolated from soil.</title>
        <authorList>
            <person name="An J."/>
        </authorList>
    </citation>
    <scope>NUCLEOTIDE SEQUENCE [LARGE SCALE GENOMIC DNA]</scope>
    <source>
        <strain evidence="1 2">Y139</strain>
    </source>
</reference>
<comment type="caution">
    <text evidence="1">The sequence shown here is derived from an EMBL/GenBank/DDBJ whole genome shotgun (WGS) entry which is preliminary data.</text>
</comment>
<dbReference type="EMBL" id="JBBUKT010000002">
    <property type="protein sequence ID" value="MEK7949988.1"/>
    <property type="molecule type" value="Genomic_DNA"/>
</dbReference>
<dbReference type="Proteomes" id="UP001371305">
    <property type="component" value="Unassembled WGS sequence"/>
</dbReference>
<keyword evidence="2" id="KW-1185">Reference proteome</keyword>
<evidence type="ECO:0008006" key="3">
    <source>
        <dbReference type="Google" id="ProtNLM"/>
    </source>
</evidence>
<proteinExistence type="predicted"/>
<evidence type="ECO:0000313" key="2">
    <source>
        <dbReference type="Proteomes" id="UP001371305"/>
    </source>
</evidence>
<protein>
    <recommendedName>
        <fullName evidence="3">PEP-CTERM sorting domain-containing protein</fullName>
    </recommendedName>
</protein>
<name>A0ABU9AQY6_9BACT</name>